<evidence type="ECO:0000313" key="2">
    <source>
        <dbReference type="Proteomes" id="UP000548355"/>
    </source>
</evidence>
<gene>
    <name evidence="1" type="ORF">HU146_05510</name>
</gene>
<dbReference type="Pfam" id="PF05565">
    <property type="entry name" value="Sipho_Gp157"/>
    <property type="match status" value="1"/>
</dbReference>
<organism evidence="1 2">
    <name type="scientific">Streptococcus suis</name>
    <dbReference type="NCBI Taxonomy" id="1307"/>
    <lineage>
        <taxon>Bacteria</taxon>
        <taxon>Bacillati</taxon>
        <taxon>Bacillota</taxon>
        <taxon>Bacilli</taxon>
        <taxon>Lactobacillales</taxon>
        <taxon>Streptococcaceae</taxon>
        <taxon>Streptococcus</taxon>
    </lineage>
</organism>
<dbReference type="Proteomes" id="UP000548355">
    <property type="component" value="Unassembled WGS sequence"/>
</dbReference>
<reference evidence="1 2" key="1">
    <citation type="submission" date="2020-06" db="EMBL/GenBank/DDBJ databases">
        <title>Pan-genome analysis of Streptococcus suis serotype 2 revealed genomic diversity among strains of different virulence.</title>
        <authorList>
            <person name="Guo G."/>
            <person name="Zhang W."/>
        </authorList>
    </citation>
    <scope>NUCLEOTIDE SEQUENCE [LARGE SCALE GENOMIC DNA]</scope>
    <source>
        <strain evidence="1 2">ZJ92091101</strain>
    </source>
</reference>
<proteinExistence type="predicted"/>
<name>A0A0Z8BDW9_STRSU</name>
<dbReference type="AlphaFoldDB" id="A0A0Z8BDW9"/>
<dbReference type="InterPro" id="IPR008840">
    <property type="entry name" value="Sipho_Gp157"/>
</dbReference>
<dbReference type="RefSeq" id="WP_013730170.1">
    <property type="nucleotide sequence ID" value="NZ_BCCO01000033.1"/>
</dbReference>
<protein>
    <submittedName>
        <fullName evidence="1">Siphovirus Gp157 family protein</fullName>
    </submittedName>
</protein>
<dbReference type="EMBL" id="JABXEU010000013">
    <property type="protein sequence ID" value="NVH36719.1"/>
    <property type="molecule type" value="Genomic_DNA"/>
</dbReference>
<comment type="caution">
    <text evidence="1">The sequence shown here is derived from an EMBL/GenBank/DDBJ whole genome shotgun (WGS) entry which is preliminary data.</text>
</comment>
<evidence type="ECO:0000313" key="1">
    <source>
        <dbReference type="EMBL" id="NVH36719.1"/>
    </source>
</evidence>
<sequence>MASIYELTGIFKQIAEMEGIDEETKLDTLESIDWTEQFEEKVENTVKVIKNKEADVDQLKEEIDRLTKRKKSIENDITRLKTGLQGAFEITGHDKIKTLLFTVSLANNQPSVVVDEDLLPKKYFIQTLKPDKTAIKELLKAGKKVKGAVLQESRSLRIR</sequence>
<accession>A0A0Z8BDW9</accession>